<evidence type="ECO:0000256" key="3">
    <source>
        <dbReference type="ARBA" id="ARBA00022884"/>
    </source>
</evidence>
<feature type="compositionally biased region" description="Basic residues" evidence="8">
    <location>
        <begin position="69"/>
        <end position="79"/>
    </location>
</feature>
<evidence type="ECO:0000256" key="1">
    <source>
        <dbReference type="ARBA" id="ARBA00007634"/>
    </source>
</evidence>
<keyword evidence="10" id="KW-1185">Reference proteome</keyword>
<dbReference type="Pfam" id="PF01649">
    <property type="entry name" value="Ribosomal_S20p"/>
    <property type="match status" value="1"/>
</dbReference>
<evidence type="ECO:0000256" key="6">
    <source>
        <dbReference type="ARBA" id="ARBA00035136"/>
    </source>
</evidence>
<gene>
    <name evidence="7 9" type="primary">rpsT</name>
    <name evidence="9" type="ORF">R7226_04015</name>
</gene>
<organism evidence="9 10">
    <name type="scientific">Conexibacter stalactiti</name>
    <dbReference type="NCBI Taxonomy" id="1940611"/>
    <lineage>
        <taxon>Bacteria</taxon>
        <taxon>Bacillati</taxon>
        <taxon>Actinomycetota</taxon>
        <taxon>Thermoleophilia</taxon>
        <taxon>Solirubrobacterales</taxon>
        <taxon>Conexibacteraceae</taxon>
        <taxon>Conexibacter</taxon>
    </lineage>
</organism>
<evidence type="ECO:0000256" key="5">
    <source>
        <dbReference type="ARBA" id="ARBA00023274"/>
    </source>
</evidence>
<dbReference type="InterPro" id="IPR036510">
    <property type="entry name" value="Ribosomal_bS20_sf"/>
</dbReference>
<evidence type="ECO:0000256" key="8">
    <source>
        <dbReference type="SAM" id="MobiDB-lite"/>
    </source>
</evidence>
<dbReference type="EMBL" id="JAWSTH010000005">
    <property type="protein sequence ID" value="MDW5593488.1"/>
    <property type="molecule type" value="Genomic_DNA"/>
</dbReference>
<dbReference type="PANTHER" id="PTHR33398:SF1">
    <property type="entry name" value="SMALL RIBOSOMAL SUBUNIT PROTEIN BS20C"/>
    <property type="match status" value="1"/>
</dbReference>
<name>A0ABU4HJJ7_9ACTN</name>
<dbReference type="Proteomes" id="UP001284601">
    <property type="component" value="Unassembled WGS sequence"/>
</dbReference>
<keyword evidence="2 7" id="KW-0699">rRNA-binding</keyword>
<evidence type="ECO:0000256" key="4">
    <source>
        <dbReference type="ARBA" id="ARBA00022980"/>
    </source>
</evidence>
<dbReference type="GO" id="GO:0005840">
    <property type="term" value="C:ribosome"/>
    <property type="evidence" value="ECO:0007669"/>
    <property type="project" value="UniProtKB-KW"/>
</dbReference>
<sequence length="90" mass="10283">MANIHSQKKRILRAERERLENRRYTSKIKTYFRRLEAIASGEERTDAAPVHRELVQTIDKAVKRGALHRNNGSRKKSRAARILAGSGTDA</sequence>
<protein>
    <recommendedName>
        <fullName evidence="6 7">Small ribosomal subunit protein bS20</fullName>
    </recommendedName>
</protein>
<dbReference type="InterPro" id="IPR002583">
    <property type="entry name" value="Ribosomal_bS20"/>
</dbReference>
<evidence type="ECO:0000313" key="9">
    <source>
        <dbReference type="EMBL" id="MDW5593488.1"/>
    </source>
</evidence>
<evidence type="ECO:0000313" key="10">
    <source>
        <dbReference type="Proteomes" id="UP001284601"/>
    </source>
</evidence>
<keyword evidence="4 7" id="KW-0689">Ribosomal protein</keyword>
<reference evidence="9 10" key="2">
    <citation type="submission" date="2023-10" db="EMBL/GenBank/DDBJ databases">
        <authorList>
            <person name="Han X.F."/>
        </authorList>
    </citation>
    <scope>NUCLEOTIDE SEQUENCE [LARGE SCALE GENOMIC DNA]</scope>
    <source>
        <strain evidence="9 10">KCTC 39840</strain>
    </source>
</reference>
<dbReference type="PANTHER" id="PTHR33398">
    <property type="entry name" value="30S RIBOSOMAL PROTEIN S20"/>
    <property type="match status" value="1"/>
</dbReference>
<comment type="caution">
    <text evidence="9">The sequence shown here is derived from an EMBL/GenBank/DDBJ whole genome shotgun (WGS) entry which is preliminary data.</text>
</comment>
<dbReference type="SUPFAM" id="SSF46992">
    <property type="entry name" value="Ribosomal protein S20"/>
    <property type="match status" value="1"/>
</dbReference>
<dbReference type="NCBIfam" id="TIGR00029">
    <property type="entry name" value="S20"/>
    <property type="match status" value="1"/>
</dbReference>
<keyword evidence="3 7" id="KW-0694">RNA-binding</keyword>
<comment type="similarity">
    <text evidence="1 7">Belongs to the bacterial ribosomal protein bS20 family.</text>
</comment>
<keyword evidence="5 7" id="KW-0687">Ribonucleoprotein</keyword>
<feature type="region of interest" description="Disordered" evidence="8">
    <location>
        <begin position="69"/>
        <end position="90"/>
    </location>
</feature>
<comment type="function">
    <text evidence="7">Binds directly to 16S ribosomal RNA.</text>
</comment>
<reference evidence="10" key="1">
    <citation type="submission" date="2023-07" db="EMBL/GenBank/DDBJ databases">
        <title>Conexibacter stalactiti sp. nov., isolated from stalactites in a lava cave and emended description of the genus Conexibacter.</title>
        <authorList>
            <person name="Lee S.D."/>
        </authorList>
    </citation>
    <scope>NUCLEOTIDE SEQUENCE [LARGE SCALE GENOMIC DNA]</scope>
    <source>
        <strain evidence="10">KCTC 39840</strain>
    </source>
</reference>
<proteinExistence type="inferred from homology"/>
<accession>A0ABU4HJJ7</accession>
<evidence type="ECO:0000256" key="2">
    <source>
        <dbReference type="ARBA" id="ARBA00022730"/>
    </source>
</evidence>
<dbReference type="Gene3D" id="1.20.58.110">
    <property type="entry name" value="Ribosomal protein S20"/>
    <property type="match status" value="1"/>
</dbReference>
<dbReference type="HAMAP" id="MF_00500">
    <property type="entry name" value="Ribosomal_bS20"/>
    <property type="match status" value="1"/>
</dbReference>
<dbReference type="RefSeq" id="WP_318595749.1">
    <property type="nucleotide sequence ID" value="NZ_JAWSTH010000005.1"/>
</dbReference>
<evidence type="ECO:0000256" key="7">
    <source>
        <dbReference type="HAMAP-Rule" id="MF_00500"/>
    </source>
</evidence>